<evidence type="ECO:0000313" key="1">
    <source>
        <dbReference type="EMBL" id="MFC4411227.1"/>
    </source>
</evidence>
<name>A0ABV8X5P6_9LACT</name>
<gene>
    <name evidence="1" type="ORF">ACFOZY_12425</name>
</gene>
<evidence type="ECO:0000313" key="2">
    <source>
        <dbReference type="Proteomes" id="UP001595817"/>
    </source>
</evidence>
<proteinExistence type="predicted"/>
<dbReference type="InterPro" id="IPR014825">
    <property type="entry name" value="DNA_alkylation"/>
</dbReference>
<dbReference type="RefSeq" id="WP_378155910.1">
    <property type="nucleotide sequence ID" value="NZ_JBHSEC010000019.1"/>
</dbReference>
<dbReference type="CDD" id="cd07064">
    <property type="entry name" value="AlkD_like_1"/>
    <property type="match status" value="1"/>
</dbReference>
<dbReference type="PANTHER" id="PTHR34070:SF1">
    <property type="entry name" value="DNA ALKYLATION REPAIR PROTEIN"/>
    <property type="match status" value="1"/>
</dbReference>
<accession>A0ABV8X5P6</accession>
<keyword evidence="2" id="KW-1185">Reference proteome</keyword>
<organism evidence="1 2">
    <name type="scientific">Chungangia koreensis</name>
    <dbReference type="NCBI Taxonomy" id="752657"/>
    <lineage>
        <taxon>Bacteria</taxon>
        <taxon>Bacillati</taxon>
        <taxon>Bacillota</taxon>
        <taxon>Bacilli</taxon>
        <taxon>Lactobacillales</taxon>
        <taxon>Chungangia</taxon>
    </lineage>
</organism>
<dbReference type="Gene3D" id="1.25.10.90">
    <property type="match status" value="1"/>
</dbReference>
<protein>
    <submittedName>
        <fullName evidence="1">DNA alkylation repair protein</fullName>
    </submittedName>
</protein>
<comment type="caution">
    <text evidence="1">The sequence shown here is derived from an EMBL/GenBank/DDBJ whole genome shotgun (WGS) entry which is preliminary data.</text>
</comment>
<dbReference type="EMBL" id="JBHSEC010000019">
    <property type="protein sequence ID" value="MFC4411227.1"/>
    <property type="molecule type" value="Genomic_DNA"/>
</dbReference>
<dbReference type="Proteomes" id="UP001595817">
    <property type="component" value="Unassembled WGS sequence"/>
</dbReference>
<reference evidence="2" key="1">
    <citation type="journal article" date="2019" name="Int. J. Syst. Evol. Microbiol.">
        <title>The Global Catalogue of Microorganisms (GCM) 10K type strain sequencing project: providing services to taxonomists for standard genome sequencing and annotation.</title>
        <authorList>
            <consortium name="The Broad Institute Genomics Platform"/>
            <consortium name="The Broad Institute Genome Sequencing Center for Infectious Disease"/>
            <person name="Wu L."/>
            <person name="Ma J."/>
        </authorList>
    </citation>
    <scope>NUCLEOTIDE SEQUENCE [LARGE SCALE GENOMIC DNA]</scope>
    <source>
        <strain evidence="2">CCUG 59778</strain>
    </source>
</reference>
<dbReference type="SUPFAM" id="SSF48371">
    <property type="entry name" value="ARM repeat"/>
    <property type="match status" value="1"/>
</dbReference>
<sequence>MKLNWDRQALITYFSDHKNIEKSPKMASYMKNRFPFLGIDSPLRTDLLKRYFSQYELPPASQAWDEVFALYELPEREYHYAAIALIGKIQPSIEDIGLIRQIIETKSWWDSVDSIAPSILGNIVRRNREKGEEVMRNWSLSDNFWVVRAALLHQLKYKAETNECLLFSMIERHADSEEFFVQKAIGWVLREYAKTNPENVRKFVKSIELKPLSRREALKHIQ</sequence>
<dbReference type="InterPro" id="IPR016024">
    <property type="entry name" value="ARM-type_fold"/>
</dbReference>
<dbReference type="Pfam" id="PF08713">
    <property type="entry name" value="DNA_alkylation"/>
    <property type="match status" value="1"/>
</dbReference>
<dbReference type="PANTHER" id="PTHR34070">
    <property type="entry name" value="ARMADILLO-TYPE FOLD"/>
    <property type="match status" value="1"/>
</dbReference>